<dbReference type="Proteomes" id="UP000031971">
    <property type="component" value="Unassembled WGS sequence"/>
</dbReference>
<gene>
    <name evidence="2" type="ORF">CCC_02302</name>
</gene>
<dbReference type="Pfam" id="PF12706">
    <property type="entry name" value="Lactamase_B_2"/>
    <property type="match status" value="1"/>
</dbReference>
<evidence type="ECO:0000313" key="2">
    <source>
        <dbReference type="EMBL" id="KIL98852.1"/>
    </source>
</evidence>
<protein>
    <submittedName>
        <fullName evidence="2">Metal-dependent hydrolases of the beta-lactamase superfamily I PhnP protein</fullName>
    </submittedName>
</protein>
<proteinExistence type="predicted"/>
<dbReference type="InterPro" id="IPR036866">
    <property type="entry name" value="RibonucZ/Hydroxyglut_hydro"/>
</dbReference>
<evidence type="ECO:0000313" key="3">
    <source>
        <dbReference type="Proteomes" id="UP000031971"/>
    </source>
</evidence>
<dbReference type="RefSeq" id="WP_041041195.1">
    <property type="nucleotide sequence ID" value="NZ_JXSL01000027.1"/>
</dbReference>
<sequence>MRISILGCGGAAGVPTISGGWGVCDPNNPRNRRLRSSILVEEGDTRILVDTSPDLRDQLLAAGVKSVDAVVYTHDHADHLHGIDDLREINRATRKWLPVWGDAGTLATARSRFPYAFEPLEEMGEMIYRPLLEAHEISGPFRIGNIDVIPFDQDHGYCRTLGLRFGSMAYSTDVVEMPPEAFKALKGVDTWIIGCLVDYPHQTHAHIAKALEWIDCVKPRRAYITHMGSRLDYEAVRRAVPPHVIPAHDGLVIDNDG</sequence>
<accession>A0A0C2UBI0</accession>
<dbReference type="STRING" id="272627.CCC_02302"/>
<comment type="caution">
    <text evidence="2">The sequence shown here is derived from an EMBL/GenBank/DDBJ whole genome shotgun (WGS) entry which is preliminary data.</text>
</comment>
<dbReference type="CDD" id="cd16279">
    <property type="entry name" value="metallo-hydrolase-like_MBL-fold"/>
    <property type="match status" value="1"/>
</dbReference>
<dbReference type="InterPro" id="IPR001279">
    <property type="entry name" value="Metallo-B-lactamas"/>
</dbReference>
<name>A0A0C2UBI0_PARME</name>
<dbReference type="EMBL" id="JXSL01000027">
    <property type="protein sequence ID" value="KIL98852.1"/>
    <property type="molecule type" value="Genomic_DNA"/>
</dbReference>
<dbReference type="AlphaFoldDB" id="A0A0C2UBI0"/>
<evidence type="ECO:0000259" key="1">
    <source>
        <dbReference type="SMART" id="SM00849"/>
    </source>
</evidence>
<dbReference type="PANTHER" id="PTHR42663:SF6">
    <property type="entry name" value="HYDROLASE C777.06C-RELATED"/>
    <property type="match status" value="1"/>
</dbReference>
<reference evidence="2 3" key="1">
    <citation type="submission" date="2015-01" db="EMBL/GenBank/DDBJ databases">
        <title>Genome Sequence of Magnetospirillum magnetotacticum Strain MS-1.</title>
        <authorList>
            <person name="Marinov G.K."/>
            <person name="Smalley M.D."/>
            <person name="DeSalvo G."/>
        </authorList>
    </citation>
    <scope>NUCLEOTIDE SEQUENCE [LARGE SCALE GENOMIC DNA]</scope>
    <source>
        <strain evidence="2 3">MS-1</strain>
    </source>
</reference>
<dbReference type="GO" id="GO:0016787">
    <property type="term" value="F:hydrolase activity"/>
    <property type="evidence" value="ECO:0007669"/>
    <property type="project" value="UniProtKB-KW"/>
</dbReference>
<dbReference type="OrthoDB" id="9781189at2"/>
<feature type="domain" description="Metallo-beta-lactamase" evidence="1">
    <location>
        <begin position="34"/>
        <end position="206"/>
    </location>
</feature>
<keyword evidence="2" id="KW-0378">Hydrolase</keyword>
<dbReference type="Gene3D" id="3.60.15.10">
    <property type="entry name" value="Ribonuclease Z/Hydroxyacylglutathione hydrolase-like"/>
    <property type="match status" value="1"/>
</dbReference>
<keyword evidence="3" id="KW-1185">Reference proteome</keyword>
<dbReference type="SMART" id="SM00849">
    <property type="entry name" value="Lactamase_B"/>
    <property type="match status" value="1"/>
</dbReference>
<dbReference type="PANTHER" id="PTHR42663">
    <property type="entry name" value="HYDROLASE C777.06C-RELATED-RELATED"/>
    <property type="match status" value="1"/>
</dbReference>
<organism evidence="2 3">
    <name type="scientific">Paramagnetospirillum magnetotacticum MS-1</name>
    <dbReference type="NCBI Taxonomy" id="272627"/>
    <lineage>
        <taxon>Bacteria</taxon>
        <taxon>Pseudomonadati</taxon>
        <taxon>Pseudomonadota</taxon>
        <taxon>Alphaproteobacteria</taxon>
        <taxon>Rhodospirillales</taxon>
        <taxon>Magnetospirillaceae</taxon>
        <taxon>Paramagnetospirillum</taxon>
    </lineage>
</organism>
<dbReference type="SUPFAM" id="SSF56281">
    <property type="entry name" value="Metallo-hydrolase/oxidoreductase"/>
    <property type="match status" value="1"/>
</dbReference>